<keyword evidence="2" id="KW-1185">Reference proteome</keyword>
<sequence>MYNDKYVNEYVDIIKKDEKFYYKDYLNMLDKVKHSNAIYKGEPIPVTYQGLFYDKENKKDFQYMSDMLMSITKKITKEYVENKEYRKLFKFSKELEELIIHDPGYDIPVPICRYDVFYNGRDKFKFVEFNTDGSSAMNEDNTLGPILLETEAMKEFSQKYKLSNIDLINSWAEISYEMYKKYKGNTKKPNVAIVDILEIGTSYEFREFKKAYEKLGLNCEIVDIKNLEYKNGKLLYGDYEIDLVYRRIVTVELMKILKDIKPFIEAYKNNAFMMLGSFRSQIMHYKPTYKIFRLKETRRILSKEENDFLDKSIPYTEDFETEEDYNIVSKNKDNYILKPVDDYASHGIYTGRDHNQEEFEKILREILATGYIYQEYYDMDPVHFVEFNDDGKIEVNDFGVVLGMFIYNEKFIAPYTRIGKDNLISGARDYYTAPNIFIEEK</sequence>
<dbReference type="EMBL" id="CP066744">
    <property type="protein sequence ID" value="QQK08868.1"/>
    <property type="molecule type" value="Genomic_DNA"/>
</dbReference>
<evidence type="ECO:0000313" key="2">
    <source>
        <dbReference type="Proteomes" id="UP000595814"/>
    </source>
</evidence>
<reference evidence="1 2" key="1">
    <citation type="journal article" date="2022" name="Int. J. Syst. Evol. Microbiol.">
        <title>Miniphocaeibacter halophilus sp. nov., an ammonium-tolerant acetate-producing bacterium isolated from a biogas system.</title>
        <authorList>
            <person name="Schnurer A."/>
            <person name="Singh A."/>
            <person name="Bi S."/>
            <person name="Qiao W."/>
            <person name="Westerholm M."/>
        </authorList>
    </citation>
    <scope>NUCLEOTIDE SEQUENCE [LARGE SCALE GENOMIC DNA]</scope>
    <source>
        <strain evidence="1 2">AMB_01</strain>
    </source>
</reference>
<dbReference type="Proteomes" id="UP000595814">
    <property type="component" value="Chromosome"/>
</dbReference>
<name>A0AC61N2E0_9FIRM</name>
<accession>A0AC61N2E0</accession>
<evidence type="ECO:0000313" key="1">
    <source>
        <dbReference type="EMBL" id="QQK08868.1"/>
    </source>
</evidence>
<protein>
    <submittedName>
        <fullName evidence="1">Uncharacterized protein</fullName>
    </submittedName>
</protein>
<proteinExistence type="predicted"/>
<organism evidence="1 2">
    <name type="scientific">Miniphocaeibacter halophilus</name>
    <dbReference type="NCBI Taxonomy" id="2931922"/>
    <lineage>
        <taxon>Bacteria</taxon>
        <taxon>Bacillati</taxon>
        <taxon>Bacillota</taxon>
        <taxon>Tissierellia</taxon>
        <taxon>Tissierellales</taxon>
        <taxon>Peptoniphilaceae</taxon>
        <taxon>Miniphocaeibacter</taxon>
    </lineage>
</organism>
<gene>
    <name evidence="1" type="ORF">JFY71_04860</name>
</gene>